<dbReference type="Pfam" id="PF18557">
    <property type="entry name" value="NepR"/>
    <property type="match status" value="1"/>
</dbReference>
<sequence>MELEMSKSEGEGKRRQPALPADAQHVIGEKLKAMYDEVVRQPVPDRFAQLLAELDGAAAGNTASGKSSENGLSEGGAQ</sequence>
<evidence type="ECO:0000313" key="3">
    <source>
        <dbReference type="EMBL" id="MBH0237263.1"/>
    </source>
</evidence>
<feature type="domain" description="Anti-sigma factor NepR" evidence="2">
    <location>
        <begin position="24"/>
        <end position="56"/>
    </location>
</feature>
<evidence type="ECO:0000256" key="1">
    <source>
        <dbReference type="SAM" id="MobiDB-lite"/>
    </source>
</evidence>
<evidence type="ECO:0000313" key="4">
    <source>
        <dbReference type="Proteomes" id="UP000631694"/>
    </source>
</evidence>
<gene>
    <name evidence="3" type="ORF">I5731_05465</name>
</gene>
<proteinExistence type="predicted"/>
<reference evidence="3" key="1">
    <citation type="submission" date="2020-12" db="EMBL/GenBank/DDBJ databases">
        <title>Methylobrevis albus sp. nov., isolated from fresh water lack sediment.</title>
        <authorList>
            <person name="Zou Q."/>
        </authorList>
    </citation>
    <scope>NUCLEOTIDE SEQUENCE</scope>
    <source>
        <strain evidence="3">L22</strain>
    </source>
</reference>
<keyword evidence="4" id="KW-1185">Reference proteome</keyword>
<dbReference type="AlphaFoldDB" id="A0A931MWK7"/>
<feature type="compositionally biased region" description="Polar residues" evidence="1">
    <location>
        <begin position="61"/>
        <end position="71"/>
    </location>
</feature>
<organism evidence="3 4">
    <name type="scientific">Methylobrevis albus</name>
    <dbReference type="NCBI Taxonomy" id="2793297"/>
    <lineage>
        <taxon>Bacteria</taxon>
        <taxon>Pseudomonadati</taxon>
        <taxon>Pseudomonadota</taxon>
        <taxon>Alphaproteobacteria</taxon>
        <taxon>Hyphomicrobiales</taxon>
        <taxon>Pleomorphomonadaceae</taxon>
        <taxon>Methylobrevis</taxon>
    </lineage>
</organism>
<protein>
    <recommendedName>
        <fullName evidence="2">Anti-sigma factor NepR domain-containing protein</fullName>
    </recommendedName>
</protein>
<dbReference type="InterPro" id="IPR041649">
    <property type="entry name" value="NepR"/>
</dbReference>
<feature type="compositionally biased region" description="Basic and acidic residues" evidence="1">
    <location>
        <begin position="1"/>
        <end position="14"/>
    </location>
</feature>
<dbReference type="Proteomes" id="UP000631694">
    <property type="component" value="Unassembled WGS sequence"/>
</dbReference>
<feature type="region of interest" description="Disordered" evidence="1">
    <location>
        <begin position="1"/>
        <end position="22"/>
    </location>
</feature>
<evidence type="ECO:0000259" key="2">
    <source>
        <dbReference type="Pfam" id="PF18557"/>
    </source>
</evidence>
<name>A0A931MWK7_9HYPH</name>
<feature type="region of interest" description="Disordered" evidence="1">
    <location>
        <begin position="59"/>
        <end position="78"/>
    </location>
</feature>
<accession>A0A931MWK7</accession>
<comment type="caution">
    <text evidence="3">The sequence shown here is derived from an EMBL/GenBank/DDBJ whole genome shotgun (WGS) entry which is preliminary data.</text>
</comment>
<dbReference type="EMBL" id="JADZLT010000042">
    <property type="protein sequence ID" value="MBH0237263.1"/>
    <property type="molecule type" value="Genomic_DNA"/>
</dbReference>